<keyword evidence="7" id="KW-1133">Transmembrane helix</keyword>
<feature type="repeat" description="Solcar" evidence="10">
    <location>
        <begin position="230"/>
        <end position="318"/>
    </location>
</feature>
<keyword evidence="4 10" id="KW-0812">Transmembrane</keyword>
<sequence>MADIVEEELRARLKAAENPAASSSSSVAKDLFAGAVGGVAQVLIGQPFDIVKVRLQTTNEYKGALDCASRILKNEGAAAFYKGTLTPLIGIGACVSVQFGAFNYAKRAFEASNSSSSSSSSNLLDPAPLSYTQYYLSGAFAGIANTLLSAPIEHIRIRMQTQPHGPARLYSGPLDCIRQLSRSPSVSHGLYRGTSVTLLREAQAYGFWFLSFEYLMGADQARNGILRKDVPTWKVALYGGLAGEMLWIASYPFDVIKSKMQTDGFGAERRFASMRDAFAQTWRAEGMRGFWRGIGPTLTRALPVSSGTFVTVEMVLRLLS</sequence>
<comment type="similarity">
    <text evidence="2 11">Belongs to the mitochondrial carrier (TC 2.A.29) family.</text>
</comment>
<keyword evidence="12" id="KW-1185">Reference proteome</keyword>
<dbReference type="Proteomes" id="UP000504637">
    <property type="component" value="Unplaced"/>
</dbReference>
<feature type="repeat" description="Solcar" evidence="10">
    <location>
        <begin position="129"/>
        <end position="218"/>
    </location>
</feature>
<evidence type="ECO:0000256" key="11">
    <source>
        <dbReference type="RuleBase" id="RU000488"/>
    </source>
</evidence>
<evidence type="ECO:0000256" key="3">
    <source>
        <dbReference type="ARBA" id="ARBA00022448"/>
    </source>
</evidence>
<evidence type="ECO:0000256" key="8">
    <source>
        <dbReference type="ARBA" id="ARBA00023128"/>
    </source>
</evidence>
<reference evidence="13" key="1">
    <citation type="submission" date="2020-01" db="EMBL/GenBank/DDBJ databases">
        <authorList>
            <consortium name="DOE Joint Genome Institute"/>
            <person name="Haridas S."/>
            <person name="Albert R."/>
            <person name="Binder M."/>
            <person name="Bloem J."/>
            <person name="Labutti K."/>
            <person name="Salamov A."/>
            <person name="Andreopoulos B."/>
            <person name="Baker S.E."/>
            <person name="Barry K."/>
            <person name="Bills G."/>
            <person name="Bluhm B.H."/>
            <person name="Cannon C."/>
            <person name="Castanera R."/>
            <person name="Culley D.E."/>
            <person name="Daum C."/>
            <person name="Ezra D."/>
            <person name="Gonzalez J.B."/>
            <person name="Henrissat B."/>
            <person name="Kuo A."/>
            <person name="Liang C."/>
            <person name="Lipzen A."/>
            <person name="Lutzoni F."/>
            <person name="Magnuson J."/>
            <person name="Mondo S."/>
            <person name="Nolan M."/>
            <person name="Ohm R."/>
            <person name="Pangilinan J."/>
            <person name="Park H.-J."/>
            <person name="Ramirez L."/>
            <person name="Alfaro M."/>
            <person name="Sun H."/>
            <person name="Tritt A."/>
            <person name="Yoshinaga Y."/>
            <person name="Zwiers L.-H."/>
            <person name="Turgeon B.G."/>
            <person name="Goodwin S.B."/>
            <person name="Spatafora J.W."/>
            <person name="Crous P.W."/>
            <person name="Grigoriev I.V."/>
        </authorList>
    </citation>
    <scope>NUCLEOTIDE SEQUENCE</scope>
    <source>
        <strain evidence="13">CBS 342.82</strain>
    </source>
</reference>
<dbReference type="PANTHER" id="PTHR45624:SF12">
    <property type="entry name" value="MITOCHONDRIAL ORNITHINE TRANSPORTER 1"/>
    <property type="match status" value="1"/>
</dbReference>
<keyword evidence="6" id="KW-0999">Mitochondrion inner membrane</keyword>
<name>A0A6J3LTY6_9PEZI</name>
<dbReference type="InterPro" id="IPR050567">
    <property type="entry name" value="Mitochondrial_Carrier"/>
</dbReference>
<dbReference type="GO" id="GO:1990575">
    <property type="term" value="P:mitochondrial L-ornithine transmembrane transport"/>
    <property type="evidence" value="ECO:0007669"/>
    <property type="project" value="TreeGrafter"/>
</dbReference>
<keyword evidence="5" id="KW-0677">Repeat</keyword>
<gene>
    <name evidence="13" type="ORF">K489DRAFT_384645</name>
</gene>
<evidence type="ECO:0000256" key="6">
    <source>
        <dbReference type="ARBA" id="ARBA00022792"/>
    </source>
</evidence>
<keyword evidence="9 10" id="KW-0472">Membrane</keyword>
<dbReference type="AlphaFoldDB" id="A0A6J3LTY6"/>
<reference evidence="13" key="3">
    <citation type="submission" date="2025-08" db="UniProtKB">
        <authorList>
            <consortium name="RefSeq"/>
        </authorList>
    </citation>
    <scope>IDENTIFICATION</scope>
    <source>
        <strain evidence="13">CBS 342.82</strain>
    </source>
</reference>
<evidence type="ECO:0000256" key="7">
    <source>
        <dbReference type="ARBA" id="ARBA00022989"/>
    </source>
</evidence>
<keyword evidence="3 11" id="KW-0813">Transport</keyword>
<evidence type="ECO:0000256" key="9">
    <source>
        <dbReference type="ARBA" id="ARBA00023136"/>
    </source>
</evidence>
<dbReference type="InterPro" id="IPR018108">
    <property type="entry name" value="MCP_transmembrane"/>
</dbReference>
<keyword evidence="8" id="KW-0496">Mitochondrion</keyword>
<dbReference type="OrthoDB" id="409586at2759"/>
<evidence type="ECO:0000256" key="10">
    <source>
        <dbReference type="PROSITE-ProRule" id="PRU00282"/>
    </source>
</evidence>
<dbReference type="PANTHER" id="PTHR45624">
    <property type="entry name" value="MITOCHONDRIAL BASIC AMINO ACIDS TRANSPORTER-RELATED"/>
    <property type="match status" value="1"/>
</dbReference>
<evidence type="ECO:0000256" key="5">
    <source>
        <dbReference type="ARBA" id="ARBA00022737"/>
    </source>
</evidence>
<dbReference type="InterPro" id="IPR023395">
    <property type="entry name" value="MCP_dom_sf"/>
</dbReference>
<dbReference type="GO" id="GO:0005743">
    <property type="term" value="C:mitochondrial inner membrane"/>
    <property type="evidence" value="ECO:0007669"/>
    <property type="project" value="UniProtKB-SubCell"/>
</dbReference>
<dbReference type="SUPFAM" id="SSF103506">
    <property type="entry name" value="Mitochondrial carrier"/>
    <property type="match status" value="1"/>
</dbReference>
<dbReference type="Pfam" id="PF00153">
    <property type="entry name" value="Mito_carr"/>
    <property type="match status" value="3"/>
</dbReference>
<dbReference type="InterPro" id="IPR002067">
    <property type="entry name" value="MCP"/>
</dbReference>
<protein>
    <submittedName>
        <fullName evidence="13">Mitochondrial carrier</fullName>
    </submittedName>
</protein>
<dbReference type="PRINTS" id="PR00926">
    <property type="entry name" value="MITOCARRIER"/>
</dbReference>
<comment type="subcellular location">
    <subcellularLocation>
        <location evidence="1">Mitochondrion inner membrane</location>
        <topology evidence="1">Multi-pass membrane protein</topology>
    </subcellularLocation>
</comment>
<accession>A0A6J3LTY6</accession>
<evidence type="ECO:0000256" key="1">
    <source>
        <dbReference type="ARBA" id="ARBA00004448"/>
    </source>
</evidence>
<dbReference type="Gene3D" id="1.50.40.10">
    <property type="entry name" value="Mitochondrial carrier domain"/>
    <property type="match status" value="2"/>
</dbReference>
<evidence type="ECO:0000313" key="12">
    <source>
        <dbReference type="Proteomes" id="UP000504637"/>
    </source>
</evidence>
<feature type="repeat" description="Solcar" evidence="10">
    <location>
        <begin position="25"/>
        <end position="108"/>
    </location>
</feature>
<evidence type="ECO:0000313" key="13">
    <source>
        <dbReference type="RefSeq" id="XP_033455775.1"/>
    </source>
</evidence>
<dbReference type="PROSITE" id="PS50920">
    <property type="entry name" value="SOLCAR"/>
    <property type="match status" value="3"/>
</dbReference>
<evidence type="ECO:0000256" key="4">
    <source>
        <dbReference type="ARBA" id="ARBA00022692"/>
    </source>
</evidence>
<evidence type="ECO:0000256" key="2">
    <source>
        <dbReference type="ARBA" id="ARBA00006375"/>
    </source>
</evidence>
<reference evidence="13" key="2">
    <citation type="submission" date="2020-04" db="EMBL/GenBank/DDBJ databases">
        <authorList>
            <consortium name="NCBI Genome Project"/>
        </authorList>
    </citation>
    <scope>NUCLEOTIDE SEQUENCE</scope>
    <source>
        <strain evidence="13">CBS 342.82</strain>
    </source>
</reference>
<organism evidence="13">
    <name type="scientific">Dissoconium aciculare CBS 342.82</name>
    <dbReference type="NCBI Taxonomy" id="1314786"/>
    <lineage>
        <taxon>Eukaryota</taxon>
        <taxon>Fungi</taxon>
        <taxon>Dikarya</taxon>
        <taxon>Ascomycota</taxon>
        <taxon>Pezizomycotina</taxon>
        <taxon>Dothideomycetes</taxon>
        <taxon>Dothideomycetidae</taxon>
        <taxon>Mycosphaerellales</taxon>
        <taxon>Dissoconiaceae</taxon>
        <taxon>Dissoconium</taxon>
    </lineage>
</organism>
<dbReference type="RefSeq" id="XP_033455775.1">
    <property type="nucleotide sequence ID" value="XM_033605906.1"/>
</dbReference>
<proteinExistence type="inferred from homology"/>
<dbReference type="GO" id="GO:0000064">
    <property type="term" value="F:L-ornithine transmembrane transporter activity"/>
    <property type="evidence" value="ECO:0007669"/>
    <property type="project" value="TreeGrafter"/>
</dbReference>
<dbReference type="GeneID" id="54363706"/>